<dbReference type="AlphaFoldDB" id="A0A5C4IZI8"/>
<sequence length="85" mass="9226">MPEDDVVLMCNHHEGGLVRAQDNGKERDRGNGPEGHRPHTPQVPGWAARVLSLQRLAGNAAVSRRAARRRGVHRACPAGTGQHPQ</sequence>
<gene>
    <name evidence="2" type="ORF">ETD83_38825</name>
</gene>
<dbReference type="Proteomes" id="UP000309174">
    <property type="component" value="Unassembled WGS sequence"/>
</dbReference>
<evidence type="ECO:0000256" key="1">
    <source>
        <dbReference type="SAM" id="MobiDB-lite"/>
    </source>
</evidence>
<protein>
    <submittedName>
        <fullName evidence="2">Uncharacterized protein</fullName>
    </submittedName>
</protein>
<proteinExistence type="predicted"/>
<evidence type="ECO:0000313" key="3">
    <source>
        <dbReference type="Proteomes" id="UP000309174"/>
    </source>
</evidence>
<accession>A0A5C4IZI8</accession>
<dbReference type="EMBL" id="VCKW01000387">
    <property type="protein sequence ID" value="TMQ89696.1"/>
    <property type="molecule type" value="Genomic_DNA"/>
</dbReference>
<feature type="compositionally biased region" description="Basic and acidic residues" evidence="1">
    <location>
        <begin position="14"/>
        <end position="37"/>
    </location>
</feature>
<comment type="caution">
    <text evidence="2">The sequence shown here is derived from an EMBL/GenBank/DDBJ whole genome shotgun (WGS) entry which is preliminary data.</text>
</comment>
<organism evidence="2 3">
    <name type="scientific">Actinomadura soli</name>
    <dbReference type="NCBI Taxonomy" id="2508997"/>
    <lineage>
        <taxon>Bacteria</taxon>
        <taxon>Bacillati</taxon>
        <taxon>Actinomycetota</taxon>
        <taxon>Actinomycetes</taxon>
        <taxon>Streptosporangiales</taxon>
        <taxon>Thermomonosporaceae</taxon>
        <taxon>Actinomadura</taxon>
    </lineage>
</organism>
<feature type="region of interest" description="Disordered" evidence="1">
    <location>
        <begin position="61"/>
        <end position="85"/>
    </location>
</feature>
<reference evidence="2 3" key="1">
    <citation type="submission" date="2019-05" db="EMBL/GenBank/DDBJ databases">
        <title>Draft genome sequence of Actinomadura sp. 14C53.</title>
        <authorList>
            <person name="Saricaoglu S."/>
            <person name="Isik K."/>
        </authorList>
    </citation>
    <scope>NUCLEOTIDE SEQUENCE [LARGE SCALE GENOMIC DNA]</scope>
    <source>
        <strain evidence="2 3">14C53</strain>
    </source>
</reference>
<keyword evidence="3" id="KW-1185">Reference proteome</keyword>
<feature type="non-terminal residue" evidence="2">
    <location>
        <position position="85"/>
    </location>
</feature>
<feature type="region of interest" description="Disordered" evidence="1">
    <location>
        <begin position="14"/>
        <end position="44"/>
    </location>
</feature>
<evidence type="ECO:0000313" key="2">
    <source>
        <dbReference type="EMBL" id="TMQ89696.1"/>
    </source>
</evidence>
<name>A0A5C4IZI8_9ACTN</name>